<dbReference type="InterPro" id="IPR001810">
    <property type="entry name" value="F-box_dom"/>
</dbReference>
<reference evidence="3 4" key="1">
    <citation type="journal article" date="2007" name="Proc. Natl. Acad. Sci. U.S.A.">
        <title>The tiny eukaryote Ostreococcus provides genomic insights into the paradox of plankton speciation.</title>
        <authorList>
            <person name="Palenik B."/>
            <person name="Grimwood J."/>
            <person name="Aerts A."/>
            <person name="Rouze P."/>
            <person name="Salamov A."/>
            <person name="Putnam N."/>
            <person name="Dupont C."/>
            <person name="Jorgensen R."/>
            <person name="Derelle E."/>
            <person name="Rombauts S."/>
            <person name="Zhou K."/>
            <person name="Otillar R."/>
            <person name="Merchant S.S."/>
            <person name="Podell S."/>
            <person name="Gaasterland T."/>
            <person name="Napoli C."/>
            <person name="Gendler K."/>
            <person name="Manuell A."/>
            <person name="Tai V."/>
            <person name="Vallon O."/>
            <person name="Piganeau G."/>
            <person name="Jancek S."/>
            <person name="Heijde M."/>
            <person name="Jabbari K."/>
            <person name="Bowler C."/>
            <person name="Lohr M."/>
            <person name="Robbens S."/>
            <person name="Werner G."/>
            <person name="Dubchak I."/>
            <person name="Pazour G.J."/>
            <person name="Ren Q."/>
            <person name="Paulsen I."/>
            <person name="Delwiche C."/>
            <person name="Schmutz J."/>
            <person name="Rokhsar D."/>
            <person name="Van de Peer Y."/>
            <person name="Moreau H."/>
            <person name="Grigoriev I.V."/>
        </authorList>
    </citation>
    <scope>NUCLEOTIDE SEQUENCE [LARGE SCALE GENOMIC DNA]</scope>
    <source>
        <strain evidence="3 4">CCE9901</strain>
    </source>
</reference>
<dbReference type="HOGENOM" id="CLU_518180_0_0_1"/>
<comment type="subcellular location">
    <subcellularLocation>
        <location evidence="1">Cytoplasm</location>
        <location evidence="1">Cytoskeleton</location>
        <location evidence="1">Cilium axoneme</location>
    </subcellularLocation>
</comment>
<dbReference type="eggNOG" id="KOG1947">
    <property type="taxonomic scope" value="Eukaryota"/>
</dbReference>
<evidence type="ECO:0000259" key="2">
    <source>
        <dbReference type="Pfam" id="PF00646"/>
    </source>
</evidence>
<keyword evidence="4" id="KW-1185">Reference proteome</keyword>
<dbReference type="SUPFAM" id="SSF81383">
    <property type="entry name" value="F-box domain"/>
    <property type="match status" value="1"/>
</dbReference>
<evidence type="ECO:0000256" key="1">
    <source>
        <dbReference type="ARBA" id="ARBA00004430"/>
    </source>
</evidence>
<dbReference type="RefSeq" id="XP_001416087.1">
    <property type="nucleotide sequence ID" value="XM_001416050.1"/>
</dbReference>
<dbReference type="EMBL" id="CP000582">
    <property type="protein sequence ID" value="ABO94379.1"/>
    <property type="molecule type" value="Genomic_DNA"/>
</dbReference>
<dbReference type="GO" id="GO:0005930">
    <property type="term" value="C:axoneme"/>
    <property type="evidence" value="ECO:0007669"/>
    <property type="project" value="UniProtKB-SubCell"/>
</dbReference>
<dbReference type="Gramene" id="ABO94379">
    <property type="protein sequence ID" value="ABO94379"/>
    <property type="gene ID" value="OSTLU_119370"/>
</dbReference>
<dbReference type="InterPro" id="IPR050648">
    <property type="entry name" value="F-box_LRR-repeat"/>
</dbReference>
<dbReference type="InterPro" id="IPR032675">
    <property type="entry name" value="LRR_dom_sf"/>
</dbReference>
<dbReference type="SUPFAM" id="SSF52047">
    <property type="entry name" value="RNI-like"/>
    <property type="match status" value="1"/>
</dbReference>
<sequence length="526" mass="56483">MAFAFRSDVLPDVGSGALAAVDITALIDAFAGLDAEVVRDVARQCEGVKDAIALLRGLCPERPPVAHDVAHGHAFGDVLPDDVRDVIFKSLSARDAAVLACTCKEFRALVASWRRDARRIAPPANARARTTIETFASDVVRLGGMIRAYPNVSAVSFRKMGETLKPPADSAEDDWERLSNVLTAVAANNASQSIESIDFEGCGEWLSEYGVVAIAERCREIFPALTSIAWTRARALRSSGLSRALAPYGDTLRELKLVGCVSLDEEAIYGALDVARCLRVLDVTGCSGVKRLVLGAHVATRLERLKAVNCKSMTNFSIRRTSDSSALNAVNVADCGSLRELQVQSGSVETISAAGCKALETFNAYAPKCETLLMNKCASLRAVTEEMNTVRSKLPAVKTLKLDSCKVLTSSGFADILNMCGGSLVELSAEGCFSIERAFISSPHLVRCALSGCPALQVARISSANCREFVARACKTLTEVRFESGTYDLGTFDVRNSGTLKRVVGVRRHRVRNLDVDGCGSSLEFI</sequence>
<evidence type="ECO:0000313" key="4">
    <source>
        <dbReference type="Proteomes" id="UP000001568"/>
    </source>
</evidence>
<dbReference type="PANTHER" id="PTHR13382">
    <property type="entry name" value="MITOCHONDRIAL ATP SYNTHASE COUPLING FACTOR B"/>
    <property type="match status" value="1"/>
</dbReference>
<dbReference type="OMA" id="ALTECKS"/>
<proteinExistence type="predicted"/>
<dbReference type="Gene3D" id="3.80.10.10">
    <property type="entry name" value="Ribonuclease Inhibitor"/>
    <property type="match status" value="1"/>
</dbReference>
<feature type="domain" description="F-box" evidence="2">
    <location>
        <begin position="79"/>
        <end position="113"/>
    </location>
</feature>
<dbReference type="GeneID" id="5000099"/>
<dbReference type="InterPro" id="IPR036047">
    <property type="entry name" value="F-box-like_dom_sf"/>
</dbReference>
<accession>A4RTF1</accession>
<dbReference type="Pfam" id="PF00646">
    <property type="entry name" value="F-box"/>
    <property type="match status" value="1"/>
</dbReference>
<dbReference type="STRING" id="436017.A4RTF1"/>
<dbReference type="Proteomes" id="UP000001568">
    <property type="component" value="Chromosome 2"/>
</dbReference>
<protein>
    <submittedName>
        <fullName evidence="3">F-box protein</fullName>
    </submittedName>
</protein>
<dbReference type="KEGG" id="olu:OSTLU_119370"/>
<name>A4RTF1_OSTLU</name>
<organism evidence="3 4">
    <name type="scientific">Ostreococcus lucimarinus (strain CCE9901)</name>
    <dbReference type="NCBI Taxonomy" id="436017"/>
    <lineage>
        <taxon>Eukaryota</taxon>
        <taxon>Viridiplantae</taxon>
        <taxon>Chlorophyta</taxon>
        <taxon>Mamiellophyceae</taxon>
        <taxon>Mamiellales</taxon>
        <taxon>Bathycoccaceae</taxon>
        <taxon>Ostreococcus</taxon>
    </lineage>
</organism>
<evidence type="ECO:0000313" key="3">
    <source>
        <dbReference type="EMBL" id="ABO94379.1"/>
    </source>
</evidence>
<dbReference type="AlphaFoldDB" id="A4RTF1"/>
<dbReference type="OrthoDB" id="550575at2759"/>
<gene>
    <name evidence="3" type="primary">FBP1</name>
    <name evidence="3" type="ORF">OSTLU_119370</name>
</gene>